<dbReference type="InterPro" id="IPR015943">
    <property type="entry name" value="WD40/YVTN_repeat-like_dom_sf"/>
</dbReference>
<dbReference type="CDD" id="cd22857">
    <property type="entry name" value="WDR74"/>
    <property type="match status" value="1"/>
</dbReference>
<evidence type="ECO:0000313" key="7">
    <source>
        <dbReference type="Proteomes" id="UP001476247"/>
    </source>
</evidence>
<evidence type="ECO:0000256" key="3">
    <source>
        <dbReference type="ARBA" id="ARBA00014234"/>
    </source>
</evidence>
<dbReference type="PANTHER" id="PTHR16038">
    <property type="entry name" value="NOP SEVEN ASSOCIATED PROTEIN 1"/>
    <property type="match status" value="1"/>
</dbReference>
<dbReference type="InterPro" id="IPR024977">
    <property type="entry name" value="Apc4-like_WD40_dom"/>
</dbReference>
<comment type="caution">
    <text evidence="6">The sequence shown here is derived from an EMBL/GenBank/DDBJ whole genome shotgun (WGS) entry which is preliminary data.</text>
</comment>
<evidence type="ECO:0000259" key="5">
    <source>
        <dbReference type="Pfam" id="PF12894"/>
    </source>
</evidence>
<accession>A0ABP9XPM0</accession>
<evidence type="ECO:0000256" key="4">
    <source>
        <dbReference type="SAM" id="MobiDB-lite"/>
    </source>
</evidence>
<keyword evidence="7" id="KW-1185">Reference proteome</keyword>
<name>A0ABP9XPM0_9FUNG</name>
<sequence length="421" mass="47833">MKYFTGDESGLIKWISFPPKVVEDKRRKRVKTEEETAAEKKKPALEPLMGSFGKVDKEEEVQKLSWATLDNEKLLLVARKSGKIQFMSPENGQIVKEFTNKYVGPKEDQGRFIGLFIHDNHLCACTSTGDLSYTPLDSKKTETVTITNLGPDLEIMRGHPTQTHIFAIGGKERDLCIYDIKAIVQSKEEQDTLDAAGPNKNTSLHKKKSNKSVGLLFQAKNVPNDFLDLQQPIWIHDLQFMNAEATKVAVATHYHQFRLYETKASRRPTVNVEIGKHPIKVLSLGSDFDHVLFADTMSVVGMIDIHTGKRSSQFKGFSGAATDLLMVPTPKFDDDNGEERVNRVVASTSLDRFMRVHENSTVYRNIENKAYLKQRLTCVVVDEEFQYPVPKVKTAQEQEEEEEEALWKSMDVTDDRKRKHA</sequence>
<feature type="domain" description="Anaphase-promoting complex subunit 4-like WD40" evidence="5">
    <location>
        <begin position="56"/>
        <end position="101"/>
    </location>
</feature>
<proteinExistence type="inferred from homology"/>
<evidence type="ECO:0000256" key="1">
    <source>
        <dbReference type="ARBA" id="ARBA00007861"/>
    </source>
</evidence>
<comment type="similarity">
    <text evidence="1">Belongs to the NSA1 family.</text>
</comment>
<dbReference type="EMBL" id="BAABUJ010000006">
    <property type="protein sequence ID" value="GAA5796744.1"/>
    <property type="molecule type" value="Genomic_DNA"/>
</dbReference>
<gene>
    <name evidence="6" type="ORF">HPULCUR_002119</name>
</gene>
<comment type="subunit">
    <text evidence="2">Component of the pre-66S ribosomal particle.</text>
</comment>
<feature type="compositionally biased region" description="Basic and acidic residues" evidence="4">
    <location>
        <begin position="411"/>
        <end position="421"/>
    </location>
</feature>
<dbReference type="InterPro" id="IPR037379">
    <property type="entry name" value="WDR74/Nsa1"/>
</dbReference>
<dbReference type="InterPro" id="IPR036322">
    <property type="entry name" value="WD40_repeat_dom_sf"/>
</dbReference>
<evidence type="ECO:0000256" key="2">
    <source>
        <dbReference type="ARBA" id="ARBA00011187"/>
    </source>
</evidence>
<dbReference type="Proteomes" id="UP001476247">
    <property type="component" value="Unassembled WGS sequence"/>
</dbReference>
<protein>
    <recommendedName>
        <fullName evidence="3">Ribosome biogenesis protein NSA1</fullName>
    </recommendedName>
</protein>
<feature type="region of interest" description="Disordered" evidence="4">
    <location>
        <begin position="393"/>
        <end position="421"/>
    </location>
</feature>
<organism evidence="6 7">
    <name type="scientific">Helicostylum pulchrum</name>
    <dbReference type="NCBI Taxonomy" id="562976"/>
    <lineage>
        <taxon>Eukaryota</taxon>
        <taxon>Fungi</taxon>
        <taxon>Fungi incertae sedis</taxon>
        <taxon>Mucoromycota</taxon>
        <taxon>Mucoromycotina</taxon>
        <taxon>Mucoromycetes</taxon>
        <taxon>Mucorales</taxon>
        <taxon>Mucorineae</taxon>
        <taxon>Mucoraceae</taxon>
        <taxon>Helicostylum</taxon>
    </lineage>
</organism>
<dbReference type="Gene3D" id="2.130.10.10">
    <property type="entry name" value="YVTN repeat-like/Quinoprotein amine dehydrogenase"/>
    <property type="match status" value="1"/>
</dbReference>
<reference evidence="6 7" key="1">
    <citation type="submission" date="2024-04" db="EMBL/GenBank/DDBJ databases">
        <title>genome sequences of Mucor flavus KT1a and Helicostylum pulchrum KT1b strains isolation_sourced from the surface of a dry-aged beef.</title>
        <authorList>
            <person name="Toyotome T."/>
            <person name="Hosono M."/>
            <person name="Torimaru M."/>
            <person name="Fukuda K."/>
            <person name="Mikami N."/>
        </authorList>
    </citation>
    <scope>NUCLEOTIDE SEQUENCE [LARGE SCALE GENOMIC DNA]</scope>
    <source>
        <strain evidence="6 7">KT1b</strain>
    </source>
</reference>
<evidence type="ECO:0000313" key="6">
    <source>
        <dbReference type="EMBL" id="GAA5796744.1"/>
    </source>
</evidence>
<dbReference type="SUPFAM" id="SSF50978">
    <property type="entry name" value="WD40 repeat-like"/>
    <property type="match status" value="1"/>
</dbReference>
<dbReference type="Pfam" id="PF12894">
    <property type="entry name" value="ANAPC4_WD40"/>
    <property type="match status" value="1"/>
</dbReference>
<dbReference type="PANTHER" id="PTHR16038:SF4">
    <property type="entry name" value="WD REPEAT-CONTAINING PROTEIN 74"/>
    <property type="match status" value="1"/>
</dbReference>